<dbReference type="Proteomes" id="UP001057402">
    <property type="component" value="Chromosome 3"/>
</dbReference>
<sequence>MAETHQDHDPASPSPLNGCRDDLATGLQSLHESFGNLREESAALGERLNALQLQNNEIASRDLNLRVAIDELSKERDSLAERLNGVEGLVNVREEYSRVLEDGWRESEGLKFEVEIYREKLESFENERERRIGGSIRSLDVMRIVKEGLGRVVDSIGVEGEGIQDEKWNWIQDWNQKNCGKQRWS</sequence>
<evidence type="ECO:0000313" key="2">
    <source>
        <dbReference type="Proteomes" id="UP001057402"/>
    </source>
</evidence>
<gene>
    <name evidence="1" type="ORF">MLD38_008996</name>
</gene>
<accession>A0ACB9RWN9</accession>
<keyword evidence="2" id="KW-1185">Reference proteome</keyword>
<organism evidence="1 2">
    <name type="scientific">Melastoma candidum</name>
    <dbReference type="NCBI Taxonomy" id="119954"/>
    <lineage>
        <taxon>Eukaryota</taxon>
        <taxon>Viridiplantae</taxon>
        <taxon>Streptophyta</taxon>
        <taxon>Embryophyta</taxon>
        <taxon>Tracheophyta</taxon>
        <taxon>Spermatophyta</taxon>
        <taxon>Magnoliopsida</taxon>
        <taxon>eudicotyledons</taxon>
        <taxon>Gunneridae</taxon>
        <taxon>Pentapetalae</taxon>
        <taxon>rosids</taxon>
        <taxon>malvids</taxon>
        <taxon>Myrtales</taxon>
        <taxon>Melastomataceae</taxon>
        <taxon>Melastomatoideae</taxon>
        <taxon>Melastomateae</taxon>
        <taxon>Melastoma</taxon>
    </lineage>
</organism>
<evidence type="ECO:0000313" key="1">
    <source>
        <dbReference type="EMBL" id="KAI4383120.1"/>
    </source>
</evidence>
<name>A0ACB9RWN9_9MYRT</name>
<comment type="caution">
    <text evidence="1">The sequence shown here is derived from an EMBL/GenBank/DDBJ whole genome shotgun (WGS) entry which is preliminary data.</text>
</comment>
<dbReference type="EMBL" id="CM042882">
    <property type="protein sequence ID" value="KAI4383120.1"/>
    <property type="molecule type" value="Genomic_DNA"/>
</dbReference>
<reference evidence="2" key="1">
    <citation type="journal article" date="2023" name="Front. Plant Sci.">
        <title>Chromosomal-level genome assembly of Melastoma candidum provides insights into trichome evolution.</title>
        <authorList>
            <person name="Zhong Y."/>
            <person name="Wu W."/>
            <person name="Sun C."/>
            <person name="Zou P."/>
            <person name="Liu Y."/>
            <person name="Dai S."/>
            <person name="Zhou R."/>
        </authorList>
    </citation>
    <scope>NUCLEOTIDE SEQUENCE [LARGE SCALE GENOMIC DNA]</scope>
</reference>
<protein>
    <submittedName>
        <fullName evidence="1">Uncharacterized protein</fullName>
    </submittedName>
</protein>
<proteinExistence type="predicted"/>